<feature type="transmembrane region" description="Helical" evidence="7">
    <location>
        <begin position="175"/>
        <end position="192"/>
    </location>
</feature>
<accession>A0A7V5U2U0</accession>
<keyword evidence="7" id="KW-0812">Transmembrane</keyword>
<organism evidence="9">
    <name type="scientific">Thermodesulfatator atlanticus</name>
    <dbReference type="NCBI Taxonomy" id="501497"/>
    <lineage>
        <taxon>Bacteria</taxon>
        <taxon>Pseudomonadati</taxon>
        <taxon>Thermodesulfobacteriota</taxon>
        <taxon>Thermodesulfobacteria</taxon>
        <taxon>Thermodesulfobacteriales</taxon>
        <taxon>Thermodesulfatatoraceae</taxon>
        <taxon>Thermodesulfatator</taxon>
    </lineage>
</organism>
<feature type="transmembrane region" description="Helical" evidence="7">
    <location>
        <begin position="148"/>
        <end position="168"/>
    </location>
</feature>
<dbReference type="PANTHER" id="PTHR30176:SF3">
    <property type="entry name" value="FERREDOXIN-TYPE PROTEIN NAPH"/>
    <property type="match status" value="1"/>
</dbReference>
<evidence type="ECO:0000256" key="4">
    <source>
        <dbReference type="ARBA" id="ARBA00022982"/>
    </source>
</evidence>
<keyword evidence="2" id="KW-0004">4Fe-4S</keyword>
<evidence type="ECO:0000256" key="6">
    <source>
        <dbReference type="ARBA" id="ARBA00023014"/>
    </source>
</evidence>
<keyword evidence="1" id="KW-0813">Transport</keyword>
<keyword evidence="5" id="KW-0408">Iron</keyword>
<dbReference type="GO" id="GO:0005886">
    <property type="term" value="C:plasma membrane"/>
    <property type="evidence" value="ECO:0007669"/>
    <property type="project" value="TreeGrafter"/>
</dbReference>
<dbReference type="GO" id="GO:0051539">
    <property type="term" value="F:4 iron, 4 sulfur cluster binding"/>
    <property type="evidence" value="ECO:0007669"/>
    <property type="project" value="UniProtKB-KW"/>
</dbReference>
<dbReference type="Proteomes" id="UP000886101">
    <property type="component" value="Unassembled WGS sequence"/>
</dbReference>
<reference evidence="9" key="1">
    <citation type="journal article" date="2020" name="mSystems">
        <title>Genome- and Community-Level Interaction Insights into Carbon Utilization and Element Cycling Functions of Hydrothermarchaeota in Hydrothermal Sediment.</title>
        <authorList>
            <person name="Zhou Z."/>
            <person name="Liu Y."/>
            <person name="Xu W."/>
            <person name="Pan J."/>
            <person name="Luo Z.H."/>
            <person name="Li M."/>
        </authorList>
    </citation>
    <scope>NUCLEOTIDE SEQUENCE [LARGE SCALE GENOMIC DNA]</scope>
    <source>
        <strain evidence="9">HyVt-533</strain>
    </source>
</reference>
<evidence type="ECO:0000256" key="5">
    <source>
        <dbReference type="ARBA" id="ARBA00023004"/>
    </source>
</evidence>
<name>A0A7V5U2U0_9BACT</name>
<dbReference type="InterPro" id="IPR017896">
    <property type="entry name" value="4Fe4S_Fe-S-bd"/>
</dbReference>
<dbReference type="InterPro" id="IPR017900">
    <property type="entry name" value="4Fe4S_Fe_S_CS"/>
</dbReference>
<evidence type="ECO:0000256" key="1">
    <source>
        <dbReference type="ARBA" id="ARBA00022448"/>
    </source>
</evidence>
<keyword evidence="7" id="KW-0472">Membrane</keyword>
<evidence type="ECO:0000256" key="3">
    <source>
        <dbReference type="ARBA" id="ARBA00022723"/>
    </source>
</evidence>
<evidence type="ECO:0000313" key="9">
    <source>
        <dbReference type="EMBL" id="HHI97515.1"/>
    </source>
</evidence>
<keyword evidence="4" id="KW-0249">Electron transport</keyword>
<evidence type="ECO:0000259" key="8">
    <source>
        <dbReference type="PROSITE" id="PS51379"/>
    </source>
</evidence>
<dbReference type="Pfam" id="PF12801">
    <property type="entry name" value="Fer4_5"/>
    <property type="match status" value="2"/>
</dbReference>
<dbReference type="SUPFAM" id="SSF54862">
    <property type="entry name" value="4Fe-4S ferredoxins"/>
    <property type="match status" value="1"/>
</dbReference>
<feature type="domain" description="4Fe-4S ferredoxin-type" evidence="8">
    <location>
        <begin position="231"/>
        <end position="251"/>
    </location>
</feature>
<keyword evidence="3" id="KW-0479">Metal-binding</keyword>
<dbReference type="PROSITE" id="PS51379">
    <property type="entry name" value="4FE4S_FER_2"/>
    <property type="match status" value="2"/>
</dbReference>
<dbReference type="GO" id="GO:0046872">
    <property type="term" value="F:metal ion binding"/>
    <property type="evidence" value="ECO:0007669"/>
    <property type="project" value="UniProtKB-KW"/>
</dbReference>
<feature type="transmembrane region" description="Helical" evidence="7">
    <location>
        <begin position="113"/>
        <end position="136"/>
    </location>
</feature>
<dbReference type="EMBL" id="DROK01000192">
    <property type="protein sequence ID" value="HHI97515.1"/>
    <property type="molecule type" value="Genomic_DNA"/>
</dbReference>
<gene>
    <name evidence="9" type="ORF">ENJ96_06655</name>
</gene>
<keyword evidence="6" id="KW-0411">Iron-sulfur</keyword>
<dbReference type="PROSITE" id="PS00198">
    <property type="entry name" value="4FE4S_FER_1"/>
    <property type="match status" value="1"/>
</dbReference>
<dbReference type="InterPro" id="IPR051684">
    <property type="entry name" value="Electron_Trans/Redox"/>
</dbReference>
<feature type="domain" description="4Fe-4S ferredoxin-type" evidence="8">
    <location>
        <begin position="196"/>
        <end position="225"/>
    </location>
</feature>
<dbReference type="AlphaFoldDB" id="A0A7V5U2U0"/>
<keyword evidence="7" id="KW-1133">Transmembrane helix</keyword>
<dbReference type="PANTHER" id="PTHR30176">
    <property type="entry name" value="FERREDOXIN-TYPE PROTEIN NAPH"/>
    <property type="match status" value="1"/>
</dbReference>
<evidence type="ECO:0000256" key="7">
    <source>
        <dbReference type="SAM" id="Phobius"/>
    </source>
</evidence>
<protein>
    <submittedName>
        <fullName evidence="9">4Fe-4S binding protein</fullName>
    </submittedName>
</protein>
<comment type="caution">
    <text evidence="9">The sequence shown here is derived from an EMBL/GenBank/DDBJ whole genome shotgun (WGS) entry which is preliminary data.</text>
</comment>
<evidence type="ECO:0000256" key="2">
    <source>
        <dbReference type="ARBA" id="ARBA00022485"/>
    </source>
</evidence>
<feature type="transmembrane region" description="Helical" evidence="7">
    <location>
        <begin position="55"/>
        <end position="88"/>
    </location>
</feature>
<sequence length="265" mass="30056">MVQFLAFLVILVNPFLNYYWHFNFVQGWYQSLGVGKLWFVSPLEGLESVLVSKTIYLPLLVGMLIPVLVAFFLGRVFCGWICPINFLCELEDRLLRLLRVKRRRDLLLLPKRLLWFSLIGDMVLAMILGAPLFVFLSPPGLVGREIMMAVYFHTLAIEGLVVVVVLLLNLFTRRFFCRYFCPLGGLLAFLGLKRKLRVVRAKEACNACGLCHRACPLGLSPERGESEGPYCWNCGACVDSCRFGALNYRWVNGPLGQTDTPPRGE</sequence>
<proteinExistence type="predicted"/>